<dbReference type="Proteomes" id="UP000031419">
    <property type="component" value="Unassembled WGS sequence"/>
</dbReference>
<dbReference type="InterPro" id="IPR017501">
    <property type="entry name" value="Phage_infect_YhgE_C"/>
</dbReference>
<evidence type="ECO:0000256" key="5">
    <source>
        <dbReference type="SAM" id="Phobius"/>
    </source>
</evidence>
<keyword evidence="2 5" id="KW-0812">Transmembrane</keyword>
<dbReference type="STRING" id="28042.GU90_00540"/>
<dbReference type="EMBL" id="JNVU01000003">
    <property type="protein sequence ID" value="KEI46027.1"/>
    <property type="molecule type" value="Genomic_DNA"/>
</dbReference>
<feature type="domain" description="ABC-2 type transporter transmembrane" evidence="6">
    <location>
        <begin position="468"/>
        <end position="654"/>
    </location>
</feature>
<dbReference type="eggNOG" id="COG1511">
    <property type="taxonomic scope" value="Bacteria"/>
</dbReference>
<dbReference type="PANTHER" id="PTHR43077:SF5">
    <property type="entry name" value="PHAGE INFECTION PROTEIN"/>
    <property type="match status" value="1"/>
</dbReference>
<dbReference type="GO" id="GO:0140359">
    <property type="term" value="F:ABC-type transporter activity"/>
    <property type="evidence" value="ECO:0007669"/>
    <property type="project" value="InterPro"/>
</dbReference>
<dbReference type="NCBIfam" id="TIGR03062">
    <property type="entry name" value="pip_yhgE_Cterm"/>
    <property type="match status" value="1"/>
</dbReference>
<name>A0A073B408_9PSEU</name>
<dbReference type="Gene3D" id="3.40.1710.10">
    <property type="entry name" value="abc type-2 transporter like domain"/>
    <property type="match status" value="1"/>
</dbReference>
<keyword evidence="3 5" id="KW-1133">Transmembrane helix</keyword>
<dbReference type="InterPro" id="IPR023908">
    <property type="entry name" value="xxxLxxG_rpt"/>
</dbReference>
<feature type="transmembrane region" description="Helical" evidence="5">
    <location>
        <begin position="635"/>
        <end position="658"/>
    </location>
</feature>
<evidence type="ECO:0000256" key="1">
    <source>
        <dbReference type="ARBA" id="ARBA00004141"/>
    </source>
</evidence>
<feature type="transmembrane region" description="Helical" evidence="5">
    <location>
        <begin position="519"/>
        <end position="543"/>
    </location>
</feature>
<feature type="transmembrane region" description="Helical" evidence="5">
    <location>
        <begin position="478"/>
        <end position="498"/>
    </location>
</feature>
<dbReference type="Pfam" id="PF12698">
    <property type="entry name" value="ABC2_membrane_3"/>
    <property type="match status" value="1"/>
</dbReference>
<evidence type="ECO:0000256" key="3">
    <source>
        <dbReference type="ARBA" id="ARBA00022989"/>
    </source>
</evidence>
<evidence type="ECO:0000313" key="7">
    <source>
        <dbReference type="EMBL" id="KEI46027.1"/>
    </source>
</evidence>
<accession>A0A073B408</accession>
<dbReference type="RefSeq" id="WP_029721529.1">
    <property type="nucleotide sequence ID" value="NZ_JAJUIW010000019.1"/>
</dbReference>
<keyword evidence="8" id="KW-1185">Reference proteome</keyword>
<comment type="subcellular location">
    <subcellularLocation>
        <location evidence="1">Membrane</location>
        <topology evidence="1">Multi-pass membrane protein</topology>
    </subcellularLocation>
</comment>
<feature type="transmembrane region" description="Helical" evidence="5">
    <location>
        <begin position="580"/>
        <end position="599"/>
    </location>
</feature>
<dbReference type="NCBIfam" id="TIGR03061">
    <property type="entry name" value="pip_yhgE_Nterm"/>
    <property type="match status" value="1"/>
</dbReference>
<feature type="transmembrane region" description="Helical" evidence="5">
    <location>
        <begin position="21"/>
        <end position="41"/>
    </location>
</feature>
<evidence type="ECO:0000259" key="6">
    <source>
        <dbReference type="Pfam" id="PF12698"/>
    </source>
</evidence>
<dbReference type="PANTHER" id="PTHR43077">
    <property type="entry name" value="TRANSPORT PERMEASE YVFS-RELATED"/>
    <property type="match status" value="1"/>
</dbReference>
<dbReference type="InterPro" id="IPR051328">
    <property type="entry name" value="T7SS_ABC-Transporter"/>
</dbReference>
<keyword evidence="4 5" id="KW-0472">Membrane</keyword>
<proteinExistence type="predicted"/>
<gene>
    <name evidence="7" type="ORF">GU90_00540</name>
</gene>
<protein>
    <submittedName>
        <fullName evidence="7">ABC transporter</fullName>
    </submittedName>
</protein>
<evidence type="ECO:0000313" key="8">
    <source>
        <dbReference type="Proteomes" id="UP000031419"/>
    </source>
</evidence>
<dbReference type="Gene3D" id="1.10.287.950">
    <property type="entry name" value="Methyl-accepting chemotaxis protein"/>
    <property type="match status" value="1"/>
</dbReference>
<comment type="caution">
    <text evidence="7">The sequence shown here is derived from an EMBL/GenBank/DDBJ whole genome shotgun (WGS) entry which is preliminary data.</text>
</comment>
<sequence>MTVFRLAATELRRLTAGKLPKLAMVAITIIPLLYGALYLYANWDPYNRLQSVPAAVAIEDTGTTRSDGSHFNAGDEVYQKLLDSDSFEWHRTSAKNAAHGVSTGRYTFALVIPKDFSAALQSSGELKPQQAKLKLITNDANNALVGTFADQVAAEVRRGIAESTGTEAAEQFLLGFSTVHDKTMEAVNGANQLADGAGQVHDGAGQLQQGTNQLSAGANELLNGHYELADGADRLAGGTSQLNDGLQQLQQSTAALPEQTAQLADGAEQVAAGNELLAEKLGVVADRSQQIIDHLDETKAQMAQSLRELGVDEATIQRLMDNLDKLNSPANNINDQVQTQIGQIRTLAEGSRMVADGSRKLADATPALTDGINRLADGAAEVDDGAHDLAAGEQQALAGTQQLVSGIGELANGTDQLTDGTSQLADGSRTLATELGKGVDEIPNPDEKTRKETAETIGDPVVVDNDAQVKAATYGAGLAPFFMGLALWIGGFVLFLLMRPLSPRALATGTAPWKVAIGGWLPAAAIGLLQANLLYFVVVFGIGIQPAHFGWSLGFLVLTSFAFTAIVHGLNAAFGPKGKFIALLILVLQLVTAGGTFPWQTLPEPLHPLHKVLPLSYVVDGLRHLLYGGPGIETALTSAGVLLSYLVAGLLLSSIAAWRQQVWSPSKLKPELSL</sequence>
<dbReference type="InterPro" id="IPR017500">
    <property type="entry name" value="Phage_infect_YhgE_N"/>
</dbReference>
<feature type="transmembrane region" description="Helical" evidence="5">
    <location>
        <begin position="549"/>
        <end position="568"/>
    </location>
</feature>
<dbReference type="OrthoDB" id="9811483at2"/>
<dbReference type="GO" id="GO:0016020">
    <property type="term" value="C:membrane"/>
    <property type="evidence" value="ECO:0007669"/>
    <property type="project" value="UniProtKB-SubCell"/>
</dbReference>
<evidence type="ECO:0000256" key="4">
    <source>
        <dbReference type="ARBA" id="ARBA00023136"/>
    </source>
</evidence>
<reference evidence="7 8" key="1">
    <citation type="submission" date="2014-06" db="EMBL/GenBank/DDBJ databases">
        <title>Saccharopolyspora rectivirgula DSM-43113 Genome sequencing.</title>
        <authorList>
            <person name="Barrera C."/>
            <person name="Millon L."/>
            <person name="Rognon B."/>
            <person name="Zaugg C."/>
            <person name="Monod M."/>
        </authorList>
    </citation>
    <scope>NUCLEOTIDE SEQUENCE [LARGE SCALE GENOMIC DNA]</scope>
    <source>
        <strain evidence="7 8">DSM 43113</strain>
    </source>
</reference>
<dbReference type="InterPro" id="IPR013525">
    <property type="entry name" value="ABC2_TM"/>
</dbReference>
<evidence type="ECO:0000256" key="2">
    <source>
        <dbReference type="ARBA" id="ARBA00022692"/>
    </source>
</evidence>
<organism evidence="7 8">
    <name type="scientific">Saccharopolyspora rectivirgula</name>
    <dbReference type="NCBI Taxonomy" id="28042"/>
    <lineage>
        <taxon>Bacteria</taxon>
        <taxon>Bacillati</taxon>
        <taxon>Actinomycetota</taxon>
        <taxon>Actinomycetes</taxon>
        <taxon>Pseudonocardiales</taxon>
        <taxon>Pseudonocardiaceae</taxon>
        <taxon>Saccharopolyspora</taxon>
    </lineage>
</organism>
<dbReference type="NCBIfam" id="TIGR03057">
    <property type="entry name" value="xxxLxxG_by_4"/>
    <property type="match status" value="5"/>
</dbReference>
<dbReference type="AlphaFoldDB" id="A0A073B408"/>
<dbReference type="SUPFAM" id="SSF58104">
    <property type="entry name" value="Methyl-accepting chemotaxis protein (MCP) signaling domain"/>
    <property type="match status" value="1"/>
</dbReference>